<evidence type="ECO:0000256" key="7">
    <source>
        <dbReference type="ARBA" id="ARBA00023175"/>
    </source>
</evidence>
<feature type="domain" description="FERM" evidence="9">
    <location>
        <begin position="771"/>
        <end position="1075"/>
    </location>
</feature>
<name>A0ABM1A5L4_APLCA</name>
<feature type="domain" description="MyTH4" evidence="10">
    <location>
        <begin position="1"/>
        <end position="174"/>
    </location>
</feature>
<dbReference type="InterPro" id="IPR002404">
    <property type="entry name" value="IRS_PTB"/>
</dbReference>
<evidence type="ECO:0000259" key="10">
    <source>
        <dbReference type="PROSITE" id="PS51016"/>
    </source>
</evidence>
<dbReference type="Pfam" id="PF00784">
    <property type="entry name" value="MyTH4"/>
    <property type="match status" value="2"/>
</dbReference>
<dbReference type="SMART" id="SM00139">
    <property type="entry name" value="MyTH4"/>
    <property type="match status" value="2"/>
</dbReference>
<evidence type="ECO:0000256" key="5">
    <source>
        <dbReference type="ARBA" id="ARBA00022741"/>
    </source>
</evidence>
<dbReference type="PANTHER" id="PTHR22692">
    <property type="entry name" value="MYOSIN VII, XV"/>
    <property type="match status" value="1"/>
</dbReference>
<comment type="similarity">
    <text evidence="2">Belongs to the TRAFAC class myosin-kinesin ATPase superfamily. Myosin family.</text>
</comment>
<dbReference type="Gene3D" id="2.30.29.30">
    <property type="entry name" value="Pleckstrin-homology domain (PH domain)/Phosphotyrosine-binding domain (PTB)"/>
    <property type="match status" value="2"/>
</dbReference>
<dbReference type="Gene3D" id="2.30.30.40">
    <property type="entry name" value="SH3 Domains"/>
    <property type="match status" value="1"/>
</dbReference>
<dbReference type="Pfam" id="PF02174">
    <property type="entry name" value="IRS"/>
    <property type="match status" value="1"/>
</dbReference>
<dbReference type="Gene3D" id="3.10.20.90">
    <property type="entry name" value="Phosphatidylinositol 3-kinase Catalytic Subunit, Chain A, domain 1"/>
    <property type="match status" value="2"/>
</dbReference>
<evidence type="ECO:0000256" key="8">
    <source>
        <dbReference type="ARBA" id="ARBA00023203"/>
    </source>
</evidence>
<dbReference type="InterPro" id="IPR000299">
    <property type="entry name" value="FERM_domain"/>
</dbReference>
<dbReference type="Pfam" id="PF21998">
    <property type="entry name" value="FERM_C1_MyoVII"/>
    <property type="match status" value="1"/>
</dbReference>
<evidence type="ECO:0000313" key="11">
    <source>
        <dbReference type="Proteomes" id="UP000694888"/>
    </source>
</evidence>
<dbReference type="SUPFAM" id="SSF54236">
    <property type="entry name" value="Ubiquitin-like"/>
    <property type="match status" value="1"/>
</dbReference>
<evidence type="ECO:0000256" key="2">
    <source>
        <dbReference type="ARBA" id="ARBA00008314"/>
    </source>
</evidence>
<feature type="domain" description="FERM" evidence="9">
    <location>
        <begin position="179"/>
        <end position="481"/>
    </location>
</feature>
<dbReference type="SMART" id="SM00295">
    <property type="entry name" value="B41"/>
    <property type="match status" value="2"/>
</dbReference>
<dbReference type="InterPro" id="IPR035963">
    <property type="entry name" value="FERM_2"/>
</dbReference>
<comment type="subcellular location">
    <subcellularLocation>
        <location evidence="1">Cytoplasm</location>
    </subcellularLocation>
</comment>
<evidence type="ECO:0000259" key="9">
    <source>
        <dbReference type="PROSITE" id="PS50057"/>
    </source>
</evidence>
<dbReference type="Proteomes" id="UP000694888">
    <property type="component" value="Unplaced"/>
</dbReference>
<feature type="domain" description="MyTH4" evidence="10">
    <location>
        <begin position="615"/>
        <end position="764"/>
    </location>
</feature>
<proteinExistence type="inferred from homology"/>
<dbReference type="InterPro" id="IPR041793">
    <property type="entry name" value="MyoVII_FERM_C1"/>
</dbReference>
<gene>
    <name evidence="12" type="primary">LOC101854592</name>
</gene>
<dbReference type="InterPro" id="IPR019748">
    <property type="entry name" value="FERM_central"/>
</dbReference>
<keyword evidence="3" id="KW-0963">Cytoplasm</keyword>
<dbReference type="InterPro" id="IPR014352">
    <property type="entry name" value="FERM/acyl-CoA-bd_prot_sf"/>
</dbReference>
<dbReference type="PROSITE" id="PS50057">
    <property type="entry name" value="FERM_3"/>
    <property type="match status" value="2"/>
</dbReference>
<dbReference type="InterPro" id="IPR038185">
    <property type="entry name" value="MyTH4_dom_sf"/>
</dbReference>
<evidence type="ECO:0000256" key="3">
    <source>
        <dbReference type="ARBA" id="ARBA00022490"/>
    </source>
</evidence>
<dbReference type="RefSeq" id="XP_012941273.2">
    <property type="nucleotide sequence ID" value="XM_013085819.2"/>
</dbReference>
<dbReference type="InterPro" id="IPR000857">
    <property type="entry name" value="MyTH4_dom"/>
</dbReference>
<evidence type="ECO:0000313" key="12">
    <source>
        <dbReference type="RefSeq" id="XP_012941273.2"/>
    </source>
</evidence>
<keyword evidence="6" id="KW-0067">ATP-binding</keyword>
<keyword evidence="4" id="KW-0677">Repeat</keyword>
<dbReference type="InterPro" id="IPR051567">
    <property type="entry name" value="Unconventional_Myosin_ATPase"/>
</dbReference>
<dbReference type="Gene3D" id="1.25.40.530">
    <property type="entry name" value="MyTH4 domain"/>
    <property type="match status" value="2"/>
</dbReference>
<accession>A0ABM1A5L4</accession>
<evidence type="ECO:0000256" key="4">
    <source>
        <dbReference type="ARBA" id="ARBA00022737"/>
    </source>
</evidence>
<dbReference type="GeneID" id="101854592"/>
<organism evidence="11 12">
    <name type="scientific">Aplysia californica</name>
    <name type="common">California sea hare</name>
    <dbReference type="NCBI Taxonomy" id="6500"/>
    <lineage>
        <taxon>Eukaryota</taxon>
        <taxon>Metazoa</taxon>
        <taxon>Spiralia</taxon>
        <taxon>Lophotrochozoa</taxon>
        <taxon>Mollusca</taxon>
        <taxon>Gastropoda</taxon>
        <taxon>Heterobranchia</taxon>
        <taxon>Euthyneura</taxon>
        <taxon>Tectipleura</taxon>
        <taxon>Aplysiida</taxon>
        <taxon>Aplysioidea</taxon>
        <taxon>Aplysiidae</taxon>
        <taxon>Aplysia</taxon>
    </lineage>
</organism>
<keyword evidence="8" id="KW-0009">Actin-binding</keyword>
<dbReference type="CDD" id="cd17092">
    <property type="entry name" value="FERM1_F1_Myosin-VII"/>
    <property type="match status" value="1"/>
</dbReference>
<evidence type="ECO:0000256" key="1">
    <source>
        <dbReference type="ARBA" id="ARBA00004496"/>
    </source>
</evidence>
<keyword evidence="5" id="KW-0547">Nucleotide-binding</keyword>
<protein>
    <submittedName>
        <fullName evidence="12">Myosin-VIIa</fullName>
    </submittedName>
</protein>
<dbReference type="PROSITE" id="PS51016">
    <property type="entry name" value="MYTH4"/>
    <property type="match status" value="2"/>
</dbReference>
<dbReference type="SUPFAM" id="SSF50729">
    <property type="entry name" value="PH domain-like"/>
    <property type="match status" value="1"/>
</dbReference>
<keyword evidence="11" id="KW-1185">Reference proteome</keyword>
<dbReference type="InterPro" id="IPR011993">
    <property type="entry name" value="PH-like_dom_sf"/>
</dbReference>
<evidence type="ECO:0000256" key="6">
    <source>
        <dbReference type="ARBA" id="ARBA00022840"/>
    </source>
</evidence>
<dbReference type="Pfam" id="PF21989">
    <property type="entry name" value="RA_2"/>
    <property type="match status" value="1"/>
</dbReference>
<keyword evidence="7" id="KW-0505">Motor protein</keyword>
<sequence>MGDMPDADTGDTLVLAGESMPMVTKIKLGFTNKYTKKDIEDAHRRYSELFKDPVSSDSRSIPFLTGPEESMLDKVQLICAMGIYKPSLRDELYCQLCKQLSNNPSRNSTVRGWVLMILFTGSFSPTEKFAPVLSNFICDGPVEFTEKADRTLRRTCSVGTRGYPPSWLEFQSAKNGKPLLVPITLMNGNRLLCEVDSATTVVELIRNISERLGLADTIGYSLYVSLQSKISCLGNGQHRVLDAISECEQHTKLMGIRESNALWRLFFRRELFTPWYVPGWDPVCTDLMYHQVKRGLTLGEYRLEKEEALVELLTKFYYVENPQDPDFSKLSSFITDFVPQNELEKKPDNYYDEKAKAMFKTLKLGVGRSMEAQVKATIVKYAMERFYILFSRYYDISKFSGGSLQLQDVVLALNNKGLFIIDQQDSLKMQIPFAEIVNTSKARHSLTLVLASMDEYTLSSPSAEVLYLQITTFLEELKKKSMCAVAVQALTPLDGPDGMNIVKGDVLQLRQSVGDLKGSEMVSVTSQRTGKASEVPRNVLYIVPVAGDLKAEILATLTSQIRKDASRFVKDDRQPRQTLQQYAKSYFRPTTESTVTKLLSKASFKRDKNDALWSYSKDGLKKPLLKRTCHRDDTRKLACHAFACLQSYMMNLVINDEMANYNLCKDWILEPARRNKYMRDEIYCQVIKQVTNNPDKNNEDRGWVLLTLLTSLCQPSNELIDHLLTIIRSAQHPLAHRCEVNLKLNRKKGACRLYPSHVQEHEMVLHQQPNVRVQVCLPNQSVQTIEVTSGTRIFDIKKEIAARLKLRTFSEYSLFFTANDKVHCLSDRLYYFDCLTHSEIFWFNSKRRNSLSPGKTGQTPLLVMLKKIWVNGQPGVDPMADQTFHFPQESPNYLRGYHKVSDSVVPKLAALSYRAQHGKDESKLTDLSKIEQIILPKGFLEGKDAKAIQEEIQQEYSSQNMNSEQAKTAFLQILSKISTYGSVFFEVKQRHMTTLPKSCLVAINYSGVHLINGTTKDVIKSYEFQSIPNWAYDESSFTFIVTEGIATAKLLVETHVGHNIDDLLMSYVAWLMNYQMRKKHGYLGEMSGESIC</sequence>
<dbReference type="PANTHER" id="PTHR22692:SF33">
    <property type="entry name" value="MYOSIN"/>
    <property type="match status" value="1"/>
</dbReference>
<dbReference type="Gene3D" id="1.20.80.10">
    <property type="match status" value="2"/>
</dbReference>
<dbReference type="CDD" id="cd14473">
    <property type="entry name" value="FERM_B-lobe"/>
    <property type="match status" value="1"/>
</dbReference>
<reference evidence="12" key="1">
    <citation type="submission" date="2025-08" db="UniProtKB">
        <authorList>
            <consortium name="RefSeq"/>
        </authorList>
    </citation>
    <scope>IDENTIFICATION</scope>
</reference>
<dbReference type="SUPFAM" id="SSF47031">
    <property type="entry name" value="Second domain of FERM"/>
    <property type="match status" value="2"/>
</dbReference>
<dbReference type="InterPro" id="IPR019749">
    <property type="entry name" value="Band_41_domain"/>
</dbReference>
<dbReference type="InterPro" id="IPR029071">
    <property type="entry name" value="Ubiquitin-like_domsf"/>
</dbReference>